<dbReference type="NCBIfam" id="TIGR03139">
    <property type="entry name" value="QueF-II"/>
    <property type="match status" value="1"/>
</dbReference>
<comment type="caution">
    <text evidence="6">The sequence shown here is derived from an EMBL/GenBank/DDBJ whole genome shotgun (WGS) entry which is preliminary data.</text>
</comment>
<dbReference type="HAMAP" id="MF_00818">
    <property type="entry name" value="QueF_type1"/>
    <property type="match status" value="1"/>
</dbReference>
<proteinExistence type="inferred from homology"/>
<keyword evidence="4 6" id="KW-0560">Oxidoreductase</keyword>
<organism evidence="6">
    <name type="scientific">mine drainage metagenome</name>
    <dbReference type="NCBI Taxonomy" id="410659"/>
    <lineage>
        <taxon>unclassified sequences</taxon>
        <taxon>metagenomes</taxon>
        <taxon>ecological metagenomes</taxon>
    </lineage>
</organism>
<dbReference type="Gene3D" id="3.30.1130.10">
    <property type="match status" value="1"/>
</dbReference>
<dbReference type="AlphaFoldDB" id="T1C5N9"/>
<keyword evidence="2" id="KW-0671">Queuosine biosynthesis</keyword>
<dbReference type="GO" id="GO:0008616">
    <property type="term" value="P:tRNA queuosine(34) biosynthetic process"/>
    <property type="evidence" value="ECO:0007669"/>
    <property type="project" value="UniProtKB-KW"/>
</dbReference>
<keyword evidence="3" id="KW-0521">NADP</keyword>
<protein>
    <submittedName>
        <fullName evidence="6">Nitrile oxidoreductase, NADPH-dependent, QueF</fullName>
        <ecNumber evidence="6">1.7.1.13</ecNumber>
    </submittedName>
</protein>
<dbReference type="InterPro" id="IPR050084">
    <property type="entry name" value="NADPH_dep_7-cyano-7-deazaG_red"/>
</dbReference>
<dbReference type="PIRSF" id="PIRSF027377">
    <property type="entry name" value="Nitrile_oxidored_QueF"/>
    <property type="match status" value="1"/>
</dbReference>
<dbReference type="Pfam" id="PF14489">
    <property type="entry name" value="QueF"/>
    <property type="match status" value="1"/>
</dbReference>
<evidence type="ECO:0000256" key="2">
    <source>
        <dbReference type="ARBA" id="ARBA00022785"/>
    </source>
</evidence>
<reference evidence="6" key="2">
    <citation type="journal article" date="2014" name="ISME J.">
        <title>Microbial stratification in low pH oxic and suboxic macroscopic growths along an acid mine drainage.</title>
        <authorList>
            <person name="Mendez-Garcia C."/>
            <person name="Mesa V."/>
            <person name="Sprenger R.R."/>
            <person name="Richter M."/>
            <person name="Diez M.S."/>
            <person name="Solano J."/>
            <person name="Bargiela R."/>
            <person name="Golyshina O.V."/>
            <person name="Manteca A."/>
            <person name="Ramos J.L."/>
            <person name="Gallego J.R."/>
            <person name="Llorente I."/>
            <person name="Martins Dos Santos V.A."/>
            <person name="Jensen O.N."/>
            <person name="Pelaez A.I."/>
            <person name="Sanchez J."/>
            <person name="Ferrer M."/>
        </authorList>
    </citation>
    <scope>NUCLEOTIDE SEQUENCE</scope>
</reference>
<dbReference type="GO" id="GO:0033739">
    <property type="term" value="F:preQ1 synthase activity"/>
    <property type="evidence" value="ECO:0007669"/>
    <property type="project" value="UniProtKB-EC"/>
</dbReference>
<name>T1C5N9_9ZZZZ</name>
<feature type="non-terminal residue" evidence="6">
    <location>
        <position position="143"/>
    </location>
</feature>
<dbReference type="SUPFAM" id="SSF55620">
    <property type="entry name" value="Tetrahydrobiopterin biosynthesis enzymes-like"/>
    <property type="match status" value="1"/>
</dbReference>
<dbReference type="EMBL" id="AUZY01001119">
    <property type="protein sequence ID" value="EQD76188.1"/>
    <property type="molecule type" value="Genomic_DNA"/>
</dbReference>
<evidence type="ECO:0000313" key="6">
    <source>
        <dbReference type="EMBL" id="EQD76188.1"/>
    </source>
</evidence>
<evidence type="ECO:0000256" key="1">
    <source>
        <dbReference type="ARBA" id="ARBA00022490"/>
    </source>
</evidence>
<sequence length="143" mass="16181">MNLTDVCPDMPSSPSRSLATFPNPEPGRDYEIRMDIPEFTCLCPLTGQPDFACLALCYIPAELCLELKALKLYFWSYRNEGAFHEAVTNQILNDLVRACQPHFMRLTARFNTRGGIRTTVIAEHRAPEWTGTPPLADDTARFQ</sequence>
<dbReference type="PANTHER" id="PTHR34354:SF1">
    <property type="entry name" value="NADPH-DEPENDENT 7-CYANO-7-DEAZAGUANINE REDUCTASE"/>
    <property type="match status" value="1"/>
</dbReference>
<dbReference type="PANTHER" id="PTHR34354">
    <property type="entry name" value="NADPH-DEPENDENT 7-CYANO-7-DEAZAGUANINE REDUCTASE"/>
    <property type="match status" value="1"/>
</dbReference>
<dbReference type="EC" id="1.7.1.13" evidence="6"/>
<dbReference type="InterPro" id="IPR016856">
    <property type="entry name" value="QueF_type1"/>
</dbReference>
<feature type="region of interest" description="Disordered" evidence="5">
    <location>
        <begin position="1"/>
        <end position="21"/>
    </location>
</feature>
<dbReference type="GO" id="GO:0005737">
    <property type="term" value="C:cytoplasm"/>
    <property type="evidence" value="ECO:0007669"/>
    <property type="project" value="InterPro"/>
</dbReference>
<gene>
    <name evidence="6" type="ORF">B1B_01861</name>
</gene>
<evidence type="ECO:0000256" key="4">
    <source>
        <dbReference type="ARBA" id="ARBA00023002"/>
    </source>
</evidence>
<keyword evidence="1" id="KW-0963">Cytoplasm</keyword>
<reference evidence="6" key="1">
    <citation type="submission" date="2013-08" db="EMBL/GenBank/DDBJ databases">
        <authorList>
            <person name="Mendez C."/>
            <person name="Richter M."/>
            <person name="Ferrer M."/>
            <person name="Sanchez J."/>
        </authorList>
    </citation>
    <scope>NUCLEOTIDE SEQUENCE</scope>
</reference>
<dbReference type="InterPro" id="IPR029500">
    <property type="entry name" value="QueF"/>
</dbReference>
<dbReference type="InterPro" id="IPR043133">
    <property type="entry name" value="GTP-CH-I_C/QueF"/>
</dbReference>
<evidence type="ECO:0000256" key="5">
    <source>
        <dbReference type="SAM" id="MobiDB-lite"/>
    </source>
</evidence>
<accession>T1C5N9</accession>
<evidence type="ECO:0000256" key="3">
    <source>
        <dbReference type="ARBA" id="ARBA00022857"/>
    </source>
</evidence>